<feature type="compositionally biased region" description="Acidic residues" evidence="2">
    <location>
        <begin position="401"/>
        <end position="426"/>
    </location>
</feature>
<keyword evidence="1" id="KW-0175">Coiled coil</keyword>
<sequence>MAPPKPAGKGSGSTPTASSSPGQPGSPTSTEDPRASVRSLSNRVHTLIIQLQDVVAARDVAQTEHDESRRNYGIQLASSQRTRSASFGGSSTIKPWRSKAQHDRSNVTAERDLLQLQISDLEVKRDNAITEWGVATRKQTELESSIQDLSTYMHFDLATRKQTELESSIQDLSDKLKTARDAADTLNHQVSEIQGRHDQLAADHDRTFRQRDEGLRRLAAVAETASRPIRIPGVRSLPVSSAGVSGGGSGSAAAASGSLDQPSSGPATPASSSTDHGSGSSASTSPPAPASKSASPGPRTSGGGASQTPAKRPGSGATSSDAGSFRTRKPPRAPPADVGQGTKPVDLTMGEIDDDVGASGEIDDNEAVSGSENRRSTVKTSARSKVKQPIPHGFDFSSSDKDDEDDEGDDDLEDSEEAQIADDLLEEDTRRALSLSRSEARRRSHATPSRHYARQDLELDRPDPRVQAAQQAVLVAILPDFQDPCPVAQDPRHRAWIFWVRSQIHRAQ</sequence>
<keyword evidence="4" id="KW-1185">Reference proteome</keyword>
<evidence type="ECO:0000313" key="3">
    <source>
        <dbReference type="EMBL" id="RAW28463.1"/>
    </source>
</evidence>
<dbReference type="VEuPathDB" id="FungiDB:PC110_g15168"/>
<feature type="coiled-coil region" evidence="1">
    <location>
        <begin position="162"/>
        <end position="189"/>
    </location>
</feature>
<feature type="compositionally biased region" description="Acidic residues" evidence="2">
    <location>
        <begin position="351"/>
        <end position="366"/>
    </location>
</feature>
<feature type="region of interest" description="Disordered" evidence="2">
    <location>
        <begin position="1"/>
        <end position="39"/>
    </location>
</feature>
<reference evidence="3 4" key="1">
    <citation type="submission" date="2018-01" db="EMBL/GenBank/DDBJ databases">
        <title>Draft genome of the strawberry crown rot pathogen Phytophthora cactorum.</title>
        <authorList>
            <person name="Armitage A.D."/>
            <person name="Lysoe E."/>
            <person name="Nellist C.F."/>
            <person name="Harrison R.J."/>
            <person name="Brurberg M.B."/>
        </authorList>
    </citation>
    <scope>NUCLEOTIDE SEQUENCE [LARGE SCALE GENOMIC DNA]</scope>
    <source>
        <strain evidence="3 4">10300</strain>
    </source>
</reference>
<dbReference type="EMBL" id="MJFZ01000487">
    <property type="protein sequence ID" value="RAW28463.1"/>
    <property type="molecule type" value="Genomic_DNA"/>
</dbReference>
<evidence type="ECO:0000256" key="2">
    <source>
        <dbReference type="SAM" id="MobiDB-lite"/>
    </source>
</evidence>
<feature type="region of interest" description="Disordered" evidence="2">
    <location>
        <begin position="62"/>
        <end position="104"/>
    </location>
</feature>
<dbReference type="AlphaFoldDB" id="A0A329RUS3"/>
<feature type="compositionally biased region" description="Low complexity" evidence="2">
    <location>
        <begin position="12"/>
        <end position="30"/>
    </location>
</feature>
<gene>
    <name evidence="3" type="ORF">PC110_g15168</name>
</gene>
<proteinExistence type="predicted"/>
<dbReference type="Proteomes" id="UP000251314">
    <property type="component" value="Unassembled WGS sequence"/>
</dbReference>
<evidence type="ECO:0000256" key="1">
    <source>
        <dbReference type="SAM" id="Coils"/>
    </source>
</evidence>
<protein>
    <submittedName>
        <fullName evidence="3">Uncharacterized protein</fullName>
    </submittedName>
</protein>
<evidence type="ECO:0000313" key="4">
    <source>
        <dbReference type="Proteomes" id="UP000251314"/>
    </source>
</evidence>
<feature type="compositionally biased region" description="Basic and acidic residues" evidence="2">
    <location>
        <begin position="453"/>
        <end position="462"/>
    </location>
</feature>
<name>A0A329RUS3_9STRA</name>
<feature type="region of interest" description="Disordered" evidence="2">
    <location>
        <begin position="235"/>
        <end position="462"/>
    </location>
</feature>
<dbReference type="OrthoDB" id="10374716at2759"/>
<comment type="caution">
    <text evidence="3">The sequence shown here is derived from an EMBL/GenBank/DDBJ whole genome shotgun (WGS) entry which is preliminary data.</text>
</comment>
<feature type="compositionally biased region" description="Low complexity" evidence="2">
    <location>
        <begin position="251"/>
        <end position="298"/>
    </location>
</feature>
<organism evidence="3 4">
    <name type="scientific">Phytophthora cactorum</name>
    <dbReference type="NCBI Taxonomy" id="29920"/>
    <lineage>
        <taxon>Eukaryota</taxon>
        <taxon>Sar</taxon>
        <taxon>Stramenopiles</taxon>
        <taxon>Oomycota</taxon>
        <taxon>Peronosporomycetes</taxon>
        <taxon>Peronosporales</taxon>
        <taxon>Peronosporaceae</taxon>
        <taxon>Phytophthora</taxon>
    </lineage>
</organism>
<accession>A0A329RUS3</accession>
<feature type="compositionally biased region" description="Polar residues" evidence="2">
    <location>
        <begin position="76"/>
        <end position="93"/>
    </location>
</feature>